<dbReference type="Proteomes" id="UP000251213">
    <property type="component" value="Unassembled WGS sequence"/>
</dbReference>
<dbReference type="InterPro" id="IPR000831">
    <property type="entry name" value="Trp_repress"/>
</dbReference>
<keyword evidence="2" id="KW-1185">Reference proteome</keyword>
<comment type="caution">
    <text evidence="1">The sequence shown here is derived from an EMBL/GenBank/DDBJ whole genome shotgun (WGS) entry which is preliminary data.</text>
</comment>
<sequence length="100" mass="11569">MQLNKLKKEEIEQLFEAVLQLKTMEDCYKFFEDLCTVGEIKSLAQRLEVARMLRAGYTYNQIEAETGASTATISRVKRCLHYGTEGYNLVLDRIKANEKE</sequence>
<evidence type="ECO:0000313" key="2">
    <source>
        <dbReference type="Proteomes" id="UP000251213"/>
    </source>
</evidence>
<dbReference type="PANTHER" id="PTHR40080">
    <property type="entry name" value="LMO1763 PROTEIN"/>
    <property type="match status" value="1"/>
</dbReference>
<dbReference type="EMBL" id="QJKK01000013">
    <property type="protein sequence ID" value="RAL21488.1"/>
    <property type="molecule type" value="Genomic_DNA"/>
</dbReference>
<gene>
    <name evidence="1" type="ORF">DL897_16155</name>
</gene>
<dbReference type="RefSeq" id="WP_113660161.1">
    <property type="nucleotide sequence ID" value="NZ_KZ845675.1"/>
</dbReference>
<name>A0A364K1B6_9BACL</name>
<dbReference type="InterPro" id="IPR010921">
    <property type="entry name" value="Trp_repressor/repl_initiator"/>
</dbReference>
<dbReference type="Pfam" id="PF01371">
    <property type="entry name" value="Trp_repressor"/>
    <property type="match status" value="1"/>
</dbReference>
<dbReference type="PANTHER" id="PTHR40080:SF1">
    <property type="entry name" value="TRPR-LIKE PROTEIN YERC_YECD"/>
    <property type="match status" value="1"/>
</dbReference>
<protein>
    <recommendedName>
        <fullName evidence="3">Trp operon repressor family</fullName>
    </recommendedName>
</protein>
<dbReference type="SUPFAM" id="SSF48295">
    <property type="entry name" value="TrpR-like"/>
    <property type="match status" value="1"/>
</dbReference>
<dbReference type="InterPro" id="IPR013368">
    <property type="entry name" value="YecD_YerC"/>
</dbReference>
<dbReference type="PIRSF" id="PIRSF012508">
    <property type="entry name" value="YerC"/>
    <property type="match status" value="1"/>
</dbReference>
<dbReference type="NCBIfam" id="TIGR02531">
    <property type="entry name" value="yecD_yerC"/>
    <property type="match status" value="1"/>
</dbReference>
<dbReference type="GO" id="GO:0043565">
    <property type="term" value="F:sequence-specific DNA binding"/>
    <property type="evidence" value="ECO:0007669"/>
    <property type="project" value="InterPro"/>
</dbReference>
<dbReference type="GO" id="GO:0003700">
    <property type="term" value="F:DNA-binding transcription factor activity"/>
    <property type="evidence" value="ECO:0007669"/>
    <property type="project" value="InterPro"/>
</dbReference>
<dbReference type="InterPro" id="IPR038116">
    <property type="entry name" value="TrpR-like_sf"/>
</dbReference>
<dbReference type="Gene3D" id="1.10.1270.10">
    <property type="entry name" value="TrpR-like"/>
    <property type="match status" value="1"/>
</dbReference>
<organism evidence="1 2">
    <name type="scientific">Thermoflavimicrobium daqui</name>
    <dbReference type="NCBI Taxonomy" id="2137476"/>
    <lineage>
        <taxon>Bacteria</taxon>
        <taxon>Bacillati</taxon>
        <taxon>Bacillota</taxon>
        <taxon>Bacilli</taxon>
        <taxon>Bacillales</taxon>
        <taxon>Thermoactinomycetaceae</taxon>
        <taxon>Thermoflavimicrobium</taxon>
    </lineage>
</organism>
<reference evidence="1 2" key="1">
    <citation type="submission" date="2018-06" db="EMBL/GenBank/DDBJ databases">
        <title>Thermoflavimicrobium daqus sp. nov., a thermophilic microbe isolated from Moutai-flavour Daqu.</title>
        <authorList>
            <person name="Wang X."/>
            <person name="Zhou H."/>
        </authorList>
    </citation>
    <scope>NUCLEOTIDE SEQUENCE [LARGE SCALE GENOMIC DNA]</scope>
    <source>
        <strain evidence="1 2">FBKL4.011</strain>
    </source>
</reference>
<proteinExistence type="predicted"/>
<dbReference type="OrthoDB" id="2874807at2"/>
<dbReference type="AlphaFoldDB" id="A0A364K1B6"/>
<accession>A0A364K1B6</accession>
<reference evidence="1 2" key="2">
    <citation type="submission" date="2018-06" db="EMBL/GenBank/DDBJ databases">
        <authorList>
            <person name="Zhirakovskaya E."/>
        </authorList>
    </citation>
    <scope>NUCLEOTIDE SEQUENCE [LARGE SCALE GENOMIC DNA]</scope>
    <source>
        <strain evidence="1 2">FBKL4.011</strain>
    </source>
</reference>
<evidence type="ECO:0008006" key="3">
    <source>
        <dbReference type="Google" id="ProtNLM"/>
    </source>
</evidence>
<evidence type="ECO:0000313" key="1">
    <source>
        <dbReference type="EMBL" id="RAL21488.1"/>
    </source>
</evidence>